<dbReference type="Gene3D" id="1.20.120.1220">
    <property type="match status" value="1"/>
</dbReference>
<evidence type="ECO:0000256" key="3">
    <source>
        <dbReference type="ARBA" id="ARBA00022475"/>
    </source>
</evidence>
<feature type="domain" description="Prepilin peptidase A24 N-terminal" evidence="12">
    <location>
        <begin position="21"/>
        <end position="128"/>
    </location>
</feature>
<dbReference type="Pfam" id="PF01478">
    <property type="entry name" value="Peptidase_A24"/>
    <property type="match status" value="1"/>
</dbReference>
<evidence type="ECO:0000313" key="14">
    <source>
        <dbReference type="Proteomes" id="UP001172778"/>
    </source>
</evidence>
<keyword evidence="7 10" id="KW-0472">Membrane</keyword>
<comment type="subcellular location">
    <subcellularLocation>
        <location evidence="1">Cell inner membrane</location>
        <topology evidence="1">Multi-pass membrane protein</topology>
    </subcellularLocation>
    <subcellularLocation>
        <location evidence="9">Cell membrane</location>
        <topology evidence="9">Multi-pass membrane protein</topology>
    </subcellularLocation>
</comment>
<keyword evidence="6 10" id="KW-1133">Transmembrane helix</keyword>
<keyword evidence="5 9" id="KW-0812">Transmembrane</keyword>
<dbReference type="InterPro" id="IPR010627">
    <property type="entry name" value="Prepilin_pept_A24_N"/>
</dbReference>
<evidence type="ECO:0000256" key="7">
    <source>
        <dbReference type="ARBA" id="ARBA00023136"/>
    </source>
</evidence>
<dbReference type="EC" id="2.1.1.-" evidence="9"/>
<dbReference type="InterPro" id="IPR000045">
    <property type="entry name" value="Prepilin_IV_endopep_pep"/>
</dbReference>
<evidence type="ECO:0000256" key="8">
    <source>
        <dbReference type="RuleBase" id="RU003793"/>
    </source>
</evidence>
<keyword evidence="4" id="KW-0997">Cell inner membrane</keyword>
<evidence type="ECO:0000256" key="4">
    <source>
        <dbReference type="ARBA" id="ARBA00022519"/>
    </source>
</evidence>
<comment type="similarity">
    <text evidence="2 8">Belongs to the peptidase A24 family.</text>
</comment>
<reference evidence="13" key="1">
    <citation type="submission" date="2023-03" db="EMBL/GenBank/DDBJ databases">
        <title>Chitinimonas shenzhenensis gen. nov., sp. nov., a novel member of family Burkholderiaceae isolated from activated sludge collected in Shen Zhen, China.</title>
        <authorList>
            <person name="Wang X."/>
        </authorList>
    </citation>
    <scope>NUCLEOTIDE SEQUENCE</scope>
    <source>
        <strain evidence="13">DQS-5</strain>
    </source>
</reference>
<evidence type="ECO:0000256" key="1">
    <source>
        <dbReference type="ARBA" id="ARBA00004429"/>
    </source>
</evidence>
<evidence type="ECO:0000256" key="5">
    <source>
        <dbReference type="ARBA" id="ARBA00022692"/>
    </source>
</evidence>
<evidence type="ECO:0000256" key="9">
    <source>
        <dbReference type="RuleBase" id="RU003794"/>
    </source>
</evidence>
<keyword evidence="9" id="KW-0808">Transferase</keyword>
<evidence type="ECO:0000313" key="13">
    <source>
        <dbReference type="EMBL" id="MDK2124030.1"/>
    </source>
</evidence>
<dbReference type="InterPro" id="IPR050882">
    <property type="entry name" value="Prepilin_peptidase/N-MTase"/>
</dbReference>
<feature type="domain" description="Prepilin type IV endopeptidase peptidase" evidence="11">
    <location>
        <begin position="138"/>
        <end position="246"/>
    </location>
</feature>
<comment type="function">
    <text evidence="9">Plays an essential role in type IV pili and type II pseudopili formation by proteolytically removing the leader sequence from substrate proteins and subsequently monomethylating the alpha-amino group of the newly exposed N-terminal phenylalanine.</text>
</comment>
<dbReference type="PANTHER" id="PTHR30487:SF0">
    <property type="entry name" value="PREPILIN LEADER PEPTIDASE_N-METHYLTRANSFERASE-RELATED"/>
    <property type="match status" value="1"/>
</dbReference>
<protein>
    <recommendedName>
        <fullName evidence="9">Prepilin leader peptidase/N-methyltransferase</fullName>
        <ecNumber evidence="9">2.1.1.-</ecNumber>
        <ecNumber evidence="9">3.4.23.43</ecNumber>
    </recommendedName>
</protein>
<dbReference type="InterPro" id="IPR014032">
    <property type="entry name" value="Peptidase_A24A_bac"/>
</dbReference>
<keyword evidence="14" id="KW-1185">Reference proteome</keyword>
<keyword evidence="9" id="KW-0489">Methyltransferase</keyword>
<dbReference type="RefSeq" id="WP_284100334.1">
    <property type="nucleotide sequence ID" value="NZ_JARRAF010000007.1"/>
</dbReference>
<evidence type="ECO:0000256" key="6">
    <source>
        <dbReference type="ARBA" id="ARBA00022989"/>
    </source>
</evidence>
<organism evidence="13 14">
    <name type="scientific">Parachitinimonas caeni</name>
    <dbReference type="NCBI Taxonomy" id="3031301"/>
    <lineage>
        <taxon>Bacteria</taxon>
        <taxon>Pseudomonadati</taxon>
        <taxon>Pseudomonadota</taxon>
        <taxon>Betaproteobacteria</taxon>
        <taxon>Neisseriales</taxon>
        <taxon>Chitinibacteraceae</taxon>
        <taxon>Parachitinimonas</taxon>
    </lineage>
</organism>
<feature type="transmembrane region" description="Helical" evidence="10">
    <location>
        <begin position="184"/>
        <end position="206"/>
    </location>
</feature>
<gene>
    <name evidence="13" type="ORF">PZA18_08225</name>
</gene>
<accession>A0ABT7DXY7</accession>
<dbReference type="PANTHER" id="PTHR30487">
    <property type="entry name" value="TYPE 4 PREPILIN-LIKE PROTEINS LEADER PEPTIDE-PROCESSING ENZYME"/>
    <property type="match status" value="1"/>
</dbReference>
<proteinExistence type="inferred from homology"/>
<evidence type="ECO:0000256" key="2">
    <source>
        <dbReference type="ARBA" id="ARBA00005801"/>
    </source>
</evidence>
<dbReference type="EMBL" id="JARRAF010000007">
    <property type="protein sequence ID" value="MDK2124030.1"/>
    <property type="molecule type" value="Genomic_DNA"/>
</dbReference>
<keyword evidence="9" id="KW-0645">Protease</keyword>
<comment type="caution">
    <text evidence="13">The sequence shown here is derived from an EMBL/GenBank/DDBJ whole genome shotgun (WGS) entry which is preliminary data.</text>
</comment>
<dbReference type="EC" id="3.4.23.43" evidence="9"/>
<keyword evidence="9 13" id="KW-0378">Hydrolase</keyword>
<evidence type="ECO:0000259" key="11">
    <source>
        <dbReference type="Pfam" id="PF01478"/>
    </source>
</evidence>
<name>A0ABT7DXY7_9NEIS</name>
<keyword evidence="3" id="KW-1003">Cell membrane</keyword>
<sequence>MSEFIFVLSASPTLFVVLAVILGLIVGSFLNVVIHRLPKMMEADFRYECECMDIPEESWPVRQKYNLIVPRSACPGCGNAIKAYDNIPVVSWLLLRGKCRNCGNRISIRYPIVELVTGVLTGVIAWHFGWGVQALGGFLFTWILVALFCIDADTMYLPDDLTYPLIWLGLLFNLRSSYTSIESAVVGAVVGYLILWSVYWIFKLLLKREGMGYGDFKLLAALGAWFGWMSIPFIILFSSLAGVIIGGGATLLAKRGWWGTKLPYGPYLVVAGYATMLWGNQALSYWMRM</sequence>
<keyword evidence="9" id="KW-0511">Multifunctional enzyme</keyword>
<evidence type="ECO:0000256" key="10">
    <source>
        <dbReference type="SAM" id="Phobius"/>
    </source>
</evidence>
<dbReference type="GO" id="GO:0016787">
    <property type="term" value="F:hydrolase activity"/>
    <property type="evidence" value="ECO:0007669"/>
    <property type="project" value="UniProtKB-KW"/>
</dbReference>
<feature type="transmembrane region" description="Helical" evidence="10">
    <location>
        <begin position="265"/>
        <end position="286"/>
    </location>
</feature>
<comment type="catalytic activity">
    <reaction evidence="9">
        <text>Typically cleaves a -Gly-|-Phe- bond to release an N-terminal, basic peptide of 5-8 residues from type IV prepilin, and then N-methylates the new N-terminal amino group, the methyl donor being S-adenosyl-L-methionine.</text>
        <dbReference type="EC" id="3.4.23.43"/>
    </reaction>
</comment>
<feature type="transmembrane region" description="Helical" evidence="10">
    <location>
        <begin position="132"/>
        <end position="149"/>
    </location>
</feature>
<dbReference type="Pfam" id="PF06750">
    <property type="entry name" value="A24_N_bact"/>
    <property type="match status" value="1"/>
</dbReference>
<evidence type="ECO:0000259" key="12">
    <source>
        <dbReference type="Pfam" id="PF06750"/>
    </source>
</evidence>
<feature type="transmembrane region" description="Helical" evidence="10">
    <location>
        <begin position="218"/>
        <end position="245"/>
    </location>
</feature>
<dbReference type="PRINTS" id="PR00864">
    <property type="entry name" value="PREPILNPTASE"/>
</dbReference>
<feature type="transmembrane region" description="Helical" evidence="10">
    <location>
        <begin position="12"/>
        <end position="34"/>
    </location>
</feature>
<dbReference type="Proteomes" id="UP001172778">
    <property type="component" value="Unassembled WGS sequence"/>
</dbReference>